<comment type="subcellular location">
    <subcellularLocation>
        <location evidence="1">Cell membrane</location>
        <topology evidence="1">Multi-pass membrane protein</topology>
    </subcellularLocation>
</comment>
<dbReference type="PANTHER" id="PTHR42709:SF6">
    <property type="entry name" value="UNDECAPRENYL PHOSPHATE TRANSPORTER A"/>
    <property type="match status" value="1"/>
</dbReference>
<evidence type="ECO:0000256" key="6">
    <source>
        <dbReference type="SAM" id="Phobius"/>
    </source>
</evidence>
<feature type="transmembrane region" description="Helical" evidence="6">
    <location>
        <begin position="47"/>
        <end position="70"/>
    </location>
</feature>
<feature type="transmembrane region" description="Helical" evidence="6">
    <location>
        <begin position="16"/>
        <end position="40"/>
    </location>
</feature>
<proteinExistence type="predicted"/>
<keyword evidence="4 6" id="KW-1133">Transmembrane helix</keyword>
<dbReference type="InterPro" id="IPR032816">
    <property type="entry name" value="VTT_dom"/>
</dbReference>
<dbReference type="Proteomes" id="UP000230557">
    <property type="component" value="Unassembled WGS sequence"/>
</dbReference>
<keyword evidence="2" id="KW-1003">Cell membrane</keyword>
<dbReference type="EMBL" id="PFAJ01000045">
    <property type="protein sequence ID" value="PIR97060.1"/>
    <property type="molecule type" value="Genomic_DNA"/>
</dbReference>
<sequence>MDLPENSILQFLILNGYWFAVPIMIVEGPIATIVLAFFASFGYFNPFVVLAVGFTADMISDGVFYAIGYYNGNWVIKRFGKYFKLNEKTFEVVRRFYDKHGGKSVFFAKILSGVVPPIFIVAGYSRMQLRRFYKFAAMGGIIWSSGLVTLGYFFGSQFQGSFGNVVRLFTRTGLISVAILALVVVYKFYLHKLLERKLKLVFSNGIIKKDGDEENRT</sequence>
<accession>A0A2H0VFJ5</accession>
<evidence type="ECO:0000256" key="2">
    <source>
        <dbReference type="ARBA" id="ARBA00022475"/>
    </source>
</evidence>
<evidence type="ECO:0000313" key="9">
    <source>
        <dbReference type="Proteomes" id="UP000230557"/>
    </source>
</evidence>
<feature type="transmembrane region" description="Helical" evidence="6">
    <location>
        <begin position="173"/>
        <end position="190"/>
    </location>
</feature>
<keyword evidence="3 6" id="KW-0812">Transmembrane</keyword>
<gene>
    <name evidence="8" type="ORF">COT91_03360</name>
</gene>
<evidence type="ECO:0000256" key="1">
    <source>
        <dbReference type="ARBA" id="ARBA00004651"/>
    </source>
</evidence>
<feature type="domain" description="VTT" evidence="7">
    <location>
        <begin position="38"/>
        <end position="152"/>
    </location>
</feature>
<dbReference type="AlphaFoldDB" id="A0A2H0VFJ5"/>
<reference evidence="9" key="1">
    <citation type="submission" date="2017-09" db="EMBL/GenBank/DDBJ databases">
        <title>Depth-based differentiation of microbial function through sediment-hosted aquifers and enrichment of novel symbionts in the deep terrestrial subsurface.</title>
        <authorList>
            <person name="Probst A.J."/>
            <person name="Ladd B."/>
            <person name="Jarett J.K."/>
            <person name="Geller-Mcgrath D.E."/>
            <person name="Sieber C.M.K."/>
            <person name="Emerson J.B."/>
            <person name="Anantharaman K."/>
            <person name="Thomas B.C."/>
            <person name="Malmstrom R."/>
            <person name="Stieglmeier M."/>
            <person name="Klingl A."/>
            <person name="Woyke T."/>
            <person name="Ryan C.M."/>
            <person name="Banfield J.F."/>
        </authorList>
    </citation>
    <scope>NUCLEOTIDE SEQUENCE [LARGE SCALE GENOMIC DNA]</scope>
</reference>
<evidence type="ECO:0000259" key="7">
    <source>
        <dbReference type="Pfam" id="PF09335"/>
    </source>
</evidence>
<evidence type="ECO:0000313" key="8">
    <source>
        <dbReference type="EMBL" id="PIR97060.1"/>
    </source>
</evidence>
<dbReference type="GO" id="GO:0005886">
    <property type="term" value="C:plasma membrane"/>
    <property type="evidence" value="ECO:0007669"/>
    <property type="project" value="UniProtKB-SubCell"/>
</dbReference>
<dbReference type="InterPro" id="IPR051311">
    <property type="entry name" value="DedA_domain"/>
</dbReference>
<evidence type="ECO:0000256" key="4">
    <source>
        <dbReference type="ARBA" id="ARBA00022989"/>
    </source>
</evidence>
<name>A0A2H0VFJ5_9BACT</name>
<evidence type="ECO:0000256" key="3">
    <source>
        <dbReference type="ARBA" id="ARBA00022692"/>
    </source>
</evidence>
<feature type="transmembrane region" description="Helical" evidence="6">
    <location>
        <begin position="132"/>
        <end position="153"/>
    </location>
</feature>
<evidence type="ECO:0000256" key="5">
    <source>
        <dbReference type="ARBA" id="ARBA00023136"/>
    </source>
</evidence>
<dbReference type="PANTHER" id="PTHR42709">
    <property type="entry name" value="ALKALINE PHOSPHATASE LIKE PROTEIN"/>
    <property type="match status" value="1"/>
</dbReference>
<comment type="caution">
    <text evidence="8">The sequence shown here is derived from an EMBL/GenBank/DDBJ whole genome shotgun (WGS) entry which is preliminary data.</text>
</comment>
<keyword evidence="5 6" id="KW-0472">Membrane</keyword>
<dbReference type="Pfam" id="PF09335">
    <property type="entry name" value="VTT_dom"/>
    <property type="match status" value="1"/>
</dbReference>
<protein>
    <recommendedName>
        <fullName evidence="7">VTT domain-containing protein</fullName>
    </recommendedName>
</protein>
<organism evidence="8 9">
    <name type="scientific">Candidatus Doudnabacteria bacterium CG10_big_fil_rev_8_21_14_0_10_41_10</name>
    <dbReference type="NCBI Taxonomy" id="1974551"/>
    <lineage>
        <taxon>Bacteria</taxon>
        <taxon>Candidatus Doudnaibacteriota</taxon>
    </lineage>
</organism>
<feature type="transmembrane region" description="Helical" evidence="6">
    <location>
        <begin position="106"/>
        <end position="125"/>
    </location>
</feature>